<comment type="caution">
    <text evidence="8">The sequence shown here is derived from an EMBL/GenBank/DDBJ whole genome shotgun (WGS) entry which is preliminary data.</text>
</comment>
<dbReference type="EMBL" id="ABGD02000011">
    <property type="protein sequence ID" value="EDS11826.1"/>
    <property type="molecule type" value="Genomic_DNA"/>
</dbReference>
<sequence>MIDVTALGELLIDFTPAGRSQQGNPLFEQNPGGAPANVLAAVTRLGKKAALISAVGSDQFGRALTEVIEGLGIDPSGIQVKEDAFTTLAFVHLNAAGDRSFSFARKPGADQCIETDAIDHALIDRCRIFHFGSVSLSAEPACSTTLDAARYAFEHGKLVSYDPNWRPALWNSTEQGIAGMKLGLPYTNILKLSEEELELLSGTADPEEGTKKLFCGAMKLIVVTLGPRGCFYRCGGQTGAYPTYQTTVIDTTGAGDTFWGALLCRLLDQPSCLEGDSQALADALDFANAAGSLCAAGRGAIPSIPTNEQIAALRFQSPLFLKKKPRQKTFRLF</sequence>
<dbReference type="GO" id="GO:0005524">
    <property type="term" value="F:ATP binding"/>
    <property type="evidence" value="ECO:0007669"/>
    <property type="project" value="UniProtKB-KW"/>
</dbReference>
<dbReference type="CDD" id="cd01167">
    <property type="entry name" value="bac_FRK"/>
    <property type="match status" value="1"/>
</dbReference>
<protein>
    <submittedName>
        <fullName evidence="8">Kinase, PfkB family</fullName>
    </submittedName>
</protein>
<accession>B0P9K0</accession>
<dbReference type="InterPro" id="IPR050306">
    <property type="entry name" value="PfkB_Carbo_kinase"/>
</dbReference>
<evidence type="ECO:0000256" key="6">
    <source>
        <dbReference type="RuleBase" id="RU003704"/>
    </source>
</evidence>
<comment type="similarity">
    <text evidence="1 6">Belongs to the carbohydrate kinase PfkB family.</text>
</comment>
<dbReference type="PANTHER" id="PTHR43085">
    <property type="entry name" value="HEXOKINASE FAMILY MEMBER"/>
    <property type="match status" value="1"/>
</dbReference>
<dbReference type="InterPro" id="IPR002173">
    <property type="entry name" value="Carboh/pur_kinase_PfkB_CS"/>
</dbReference>
<dbReference type="PROSITE" id="PS00584">
    <property type="entry name" value="PFKB_KINASES_2"/>
    <property type="match status" value="1"/>
</dbReference>
<dbReference type="SUPFAM" id="SSF53613">
    <property type="entry name" value="Ribokinase-like"/>
    <property type="match status" value="1"/>
</dbReference>
<keyword evidence="2 6" id="KW-0808">Transferase</keyword>
<keyword evidence="4 6" id="KW-0418">Kinase</keyword>
<keyword evidence="9" id="KW-1185">Reference proteome</keyword>
<dbReference type="PRINTS" id="PR00990">
    <property type="entry name" value="RIBOKINASE"/>
</dbReference>
<keyword evidence="3" id="KW-0547">Nucleotide-binding</keyword>
<gene>
    <name evidence="8" type="ORF">ANACOL_01406</name>
</gene>
<feature type="domain" description="Carbohydrate kinase PfkB" evidence="7">
    <location>
        <begin position="2"/>
        <end position="306"/>
    </location>
</feature>
<proteinExistence type="inferred from homology"/>
<name>B0P9K0_9FIRM</name>
<dbReference type="Gene3D" id="3.40.1190.20">
    <property type="match status" value="1"/>
</dbReference>
<dbReference type="STRING" id="169435.ERS852551_03640"/>
<dbReference type="RefSeq" id="WP_006874702.1">
    <property type="nucleotide sequence ID" value="NZ_DS544180.1"/>
</dbReference>
<evidence type="ECO:0000256" key="4">
    <source>
        <dbReference type="ARBA" id="ARBA00022777"/>
    </source>
</evidence>
<evidence type="ECO:0000313" key="8">
    <source>
        <dbReference type="EMBL" id="EDS11826.1"/>
    </source>
</evidence>
<dbReference type="InterPro" id="IPR029056">
    <property type="entry name" value="Ribokinase-like"/>
</dbReference>
<evidence type="ECO:0000256" key="2">
    <source>
        <dbReference type="ARBA" id="ARBA00022679"/>
    </source>
</evidence>
<dbReference type="AlphaFoldDB" id="B0P9K0"/>
<organism evidence="8 9">
    <name type="scientific">Anaerotruncus colihominis DSM 17241</name>
    <dbReference type="NCBI Taxonomy" id="445972"/>
    <lineage>
        <taxon>Bacteria</taxon>
        <taxon>Bacillati</taxon>
        <taxon>Bacillota</taxon>
        <taxon>Clostridia</taxon>
        <taxon>Eubacteriales</taxon>
        <taxon>Oscillospiraceae</taxon>
        <taxon>Anaerotruncus</taxon>
    </lineage>
</organism>
<reference evidence="8" key="2">
    <citation type="submission" date="2013-09" db="EMBL/GenBank/DDBJ databases">
        <title>Draft genome sequence of Anaerotruncus colihominis(DSM 17241).</title>
        <authorList>
            <person name="Sudarsanam P."/>
            <person name="Ley R."/>
            <person name="Guruge J."/>
            <person name="Turnbaugh P.J."/>
            <person name="Mahowald M."/>
            <person name="Liep D."/>
            <person name="Gordon J."/>
        </authorList>
    </citation>
    <scope>NUCLEOTIDE SEQUENCE</scope>
    <source>
        <strain evidence="8">DSM 17241</strain>
    </source>
</reference>
<dbReference type="Pfam" id="PF00294">
    <property type="entry name" value="PfkB"/>
    <property type="match status" value="1"/>
</dbReference>
<evidence type="ECO:0000256" key="5">
    <source>
        <dbReference type="ARBA" id="ARBA00022840"/>
    </source>
</evidence>
<reference evidence="8" key="1">
    <citation type="submission" date="2007-11" db="EMBL/GenBank/DDBJ databases">
        <authorList>
            <person name="Fulton L."/>
            <person name="Clifton S."/>
            <person name="Fulton B."/>
            <person name="Xu J."/>
            <person name="Minx P."/>
            <person name="Pepin K.H."/>
            <person name="Johnson M."/>
            <person name="Thiruvilangam P."/>
            <person name="Bhonagiri V."/>
            <person name="Nash W.E."/>
            <person name="Mardis E.R."/>
            <person name="Wilson R.K."/>
        </authorList>
    </citation>
    <scope>NUCLEOTIDE SEQUENCE [LARGE SCALE GENOMIC DNA]</scope>
    <source>
        <strain evidence="8">DSM 17241</strain>
    </source>
</reference>
<evidence type="ECO:0000256" key="1">
    <source>
        <dbReference type="ARBA" id="ARBA00010688"/>
    </source>
</evidence>
<dbReference type="eggNOG" id="COG0524">
    <property type="taxonomic scope" value="Bacteria"/>
</dbReference>
<keyword evidence="5" id="KW-0067">ATP-binding</keyword>
<evidence type="ECO:0000256" key="3">
    <source>
        <dbReference type="ARBA" id="ARBA00022741"/>
    </source>
</evidence>
<dbReference type="PANTHER" id="PTHR43085:SF1">
    <property type="entry name" value="PSEUDOURIDINE KINASE-RELATED"/>
    <property type="match status" value="1"/>
</dbReference>
<dbReference type="InterPro" id="IPR002139">
    <property type="entry name" value="Ribo/fructo_kinase"/>
</dbReference>
<dbReference type="GO" id="GO:0006000">
    <property type="term" value="P:fructose metabolic process"/>
    <property type="evidence" value="ECO:0007669"/>
    <property type="project" value="UniProtKB-ARBA"/>
</dbReference>
<evidence type="ECO:0000313" key="9">
    <source>
        <dbReference type="Proteomes" id="UP000003803"/>
    </source>
</evidence>
<evidence type="ECO:0000259" key="7">
    <source>
        <dbReference type="Pfam" id="PF00294"/>
    </source>
</evidence>
<dbReference type="HOGENOM" id="CLU_027634_6_1_9"/>
<dbReference type="GO" id="GO:0008865">
    <property type="term" value="F:fructokinase activity"/>
    <property type="evidence" value="ECO:0007669"/>
    <property type="project" value="UniProtKB-ARBA"/>
</dbReference>
<dbReference type="InterPro" id="IPR011611">
    <property type="entry name" value="PfkB_dom"/>
</dbReference>
<dbReference type="Proteomes" id="UP000003803">
    <property type="component" value="Unassembled WGS sequence"/>
</dbReference>